<dbReference type="Proteomes" id="UP000324222">
    <property type="component" value="Unassembled WGS sequence"/>
</dbReference>
<dbReference type="SUPFAM" id="SSF48403">
    <property type="entry name" value="Ankyrin repeat"/>
    <property type="match status" value="1"/>
</dbReference>
<dbReference type="EMBL" id="VSRR010000988">
    <property type="protein sequence ID" value="MPC21549.1"/>
    <property type="molecule type" value="Genomic_DNA"/>
</dbReference>
<dbReference type="CDD" id="cd09276">
    <property type="entry name" value="Rnase_HI_RT_non_LTR"/>
    <property type="match status" value="1"/>
</dbReference>
<organism evidence="4 5">
    <name type="scientific">Portunus trituberculatus</name>
    <name type="common">Swimming crab</name>
    <name type="synonym">Neptunus trituberculatus</name>
    <dbReference type="NCBI Taxonomy" id="210409"/>
    <lineage>
        <taxon>Eukaryota</taxon>
        <taxon>Metazoa</taxon>
        <taxon>Ecdysozoa</taxon>
        <taxon>Arthropoda</taxon>
        <taxon>Crustacea</taxon>
        <taxon>Multicrustacea</taxon>
        <taxon>Malacostraca</taxon>
        <taxon>Eumalacostraca</taxon>
        <taxon>Eucarida</taxon>
        <taxon>Decapoda</taxon>
        <taxon>Pleocyemata</taxon>
        <taxon>Brachyura</taxon>
        <taxon>Eubrachyura</taxon>
        <taxon>Portunoidea</taxon>
        <taxon>Portunidae</taxon>
        <taxon>Portuninae</taxon>
        <taxon>Portunus</taxon>
    </lineage>
</organism>
<dbReference type="InterPro" id="IPR012337">
    <property type="entry name" value="RNaseH-like_sf"/>
</dbReference>
<gene>
    <name evidence="4" type="ORF">E2C01_014537</name>
</gene>
<proteinExistence type="predicted"/>
<dbReference type="InterPro" id="IPR002156">
    <property type="entry name" value="RNaseH_domain"/>
</dbReference>
<feature type="repeat" description="ANK" evidence="1">
    <location>
        <begin position="48"/>
        <end position="80"/>
    </location>
</feature>
<comment type="caution">
    <text evidence="4">The sequence shown here is derived from an EMBL/GenBank/DDBJ whole genome shotgun (WGS) entry which is preliminary data.</text>
</comment>
<name>A0A5B7DKF9_PORTR</name>
<dbReference type="PROSITE" id="PS50088">
    <property type="entry name" value="ANK_REPEAT"/>
    <property type="match status" value="1"/>
</dbReference>
<keyword evidence="2" id="KW-0472">Membrane</keyword>
<evidence type="ECO:0000259" key="3">
    <source>
        <dbReference type="PROSITE" id="PS50879"/>
    </source>
</evidence>
<reference evidence="4 5" key="1">
    <citation type="submission" date="2019-05" db="EMBL/GenBank/DDBJ databases">
        <title>Another draft genome of Portunus trituberculatus and its Hox gene families provides insights of decapod evolution.</title>
        <authorList>
            <person name="Jeong J.-H."/>
            <person name="Song I."/>
            <person name="Kim S."/>
            <person name="Choi T."/>
            <person name="Kim D."/>
            <person name="Ryu S."/>
            <person name="Kim W."/>
        </authorList>
    </citation>
    <scope>NUCLEOTIDE SEQUENCE [LARGE SCALE GENOMIC DNA]</scope>
    <source>
        <tissue evidence="4">Muscle</tissue>
    </source>
</reference>
<keyword evidence="2" id="KW-1133">Transmembrane helix</keyword>
<dbReference type="InterPro" id="IPR036770">
    <property type="entry name" value="Ankyrin_rpt-contain_sf"/>
</dbReference>
<dbReference type="SUPFAM" id="SSF53098">
    <property type="entry name" value="Ribonuclease H-like"/>
    <property type="match status" value="1"/>
</dbReference>
<keyword evidence="2" id="KW-0812">Transmembrane</keyword>
<evidence type="ECO:0000313" key="4">
    <source>
        <dbReference type="EMBL" id="MPC21549.1"/>
    </source>
</evidence>
<feature type="transmembrane region" description="Helical" evidence="2">
    <location>
        <begin position="443"/>
        <end position="464"/>
    </location>
</feature>
<dbReference type="PROSITE" id="PS50297">
    <property type="entry name" value="ANK_REP_REGION"/>
    <property type="match status" value="1"/>
</dbReference>
<dbReference type="GO" id="GO:0003676">
    <property type="term" value="F:nucleic acid binding"/>
    <property type="evidence" value="ECO:0007669"/>
    <property type="project" value="InterPro"/>
</dbReference>
<dbReference type="SMART" id="SM00248">
    <property type="entry name" value="ANK"/>
    <property type="match status" value="2"/>
</dbReference>
<accession>A0A5B7DKF9</accession>
<dbReference type="Pfam" id="PF00075">
    <property type="entry name" value="RNase_H"/>
    <property type="match status" value="1"/>
</dbReference>
<dbReference type="AlphaFoldDB" id="A0A5B7DKF9"/>
<dbReference type="InterPro" id="IPR036397">
    <property type="entry name" value="RNaseH_sf"/>
</dbReference>
<dbReference type="OrthoDB" id="6373657at2759"/>
<evidence type="ECO:0000256" key="1">
    <source>
        <dbReference type="PROSITE-ProRule" id="PRU00023"/>
    </source>
</evidence>
<sequence length="517" mass="56347">MGARPDVTVLNTGGLSLCMVCVAASEGHDHLLPHLLQAGLSIEGGGTDDMTPLMMAVENGHTHTVKALLSLGANTLATDRRATSNYLKDRMATRLHAMSKMTGLAAGANFHVLRIYYVQAVRSLIDFASIALVGLAPHQIQVLQVQQNKPLRLMVGAPLWTKISNLQMETYVAPVEVRITKNAAAIAPKLLTRPGYDVPRTRIQAALAQDPHFDNARWSRKIGTALAMSGLSFVANLGYDTPSENYVKPPPWTRTRTVFCKLPDMPRDDTVRRRIHGEIQVARLEREESVTYYTDGSADPDTGRCGAAFVLNGEEYPVRVSDRCNSLQIELAAIQQATLHAAGQAGAIIAIHTDSKSAIDCLQQPNINDNIQLTTSILGNIHALQKPGKTVHINWIPSHIGIHGNDLADNAAKSAATFGTITVPIKPSLSGLKKTAQRRERTITSIFIVFGSGIYVIGNFRVLLQHSAPANTVTRYKRSRFYAGYCNAIVQSTFAKHSRGFQLTQDFPQQGTKQSTC</sequence>
<evidence type="ECO:0000256" key="2">
    <source>
        <dbReference type="SAM" id="Phobius"/>
    </source>
</evidence>
<keyword evidence="1" id="KW-0040">ANK repeat</keyword>
<protein>
    <recommendedName>
        <fullName evidence="3">RNase H type-1 domain-containing protein</fullName>
    </recommendedName>
</protein>
<keyword evidence="5" id="KW-1185">Reference proteome</keyword>
<feature type="domain" description="RNase H type-1" evidence="3">
    <location>
        <begin position="286"/>
        <end position="417"/>
    </location>
</feature>
<dbReference type="Gene3D" id="3.30.420.10">
    <property type="entry name" value="Ribonuclease H-like superfamily/Ribonuclease H"/>
    <property type="match status" value="1"/>
</dbReference>
<dbReference type="Gene3D" id="1.25.40.20">
    <property type="entry name" value="Ankyrin repeat-containing domain"/>
    <property type="match status" value="1"/>
</dbReference>
<dbReference type="Pfam" id="PF12796">
    <property type="entry name" value="Ank_2"/>
    <property type="match status" value="1"/>
</dbReference>
<evidence type="ECO:0000313" key="5">
    <source>
        <dbReference type="Proteomes" id="UP000324222"/>
    </source>
</evidence>
<dbReference type="PROSITE" id="PS50879">
    <property type="entry name" value="RNASE_H_1"/>
    <property type="match status" value="1"/>
</dbReference>
<dbReference type="InterPro" id="IPR002110">
    <property type="entry name" value="Ankyrin_rpt"/>
</dbReference>
<dbReference type="GO" id="GO:0004523">
    <property type="term" value="F:RNA-DNA hybrid ribonuclease activity"/>
    <property type="evidence" value="ECO:0007669"/>
    <property type="project" value="InterPro"/>
</dbReference>